<dbReference type="InterPro" id="IPR011256">
    <property type="entry name" value="Reg_factor_effector_dom_sf"/>
</dbReference>
<evidence type="ECO:0000313" key="3">
    <source>
        <dbReference type="Proteomes" id="UP001139006"/>
    </source>
</evidence>
<protein>
    <submittedName>
        <fullName evidence="2">GyrI-like domain-containing protein</fullName>
    </submittedName>
</protein>
<comment type="caution">
    <text evidence="2">The sequence shown here is derived from an EMBL/GenBank/DDBJ whole genome shotgun (WGS) entry which is preliminary data.</text>
</comment>
<dbReference type="Pfam" id="PF06445">
    <property type="entry name" value="GyrI-like"/>
    <property type="match status" value="1"/>
</dbReference>
<dbReference type="PANTHER" id="PTHR40055:SF1">
    <property type="entry name" value="TRANSCRIPTIONAL REGULATOR YGIV-RELATED"/>
    <property type="match status" value="1"/>
</dbReference>
<dbReference type="AlphaFoldDB" id="A0A9X2FIT6"/>
<dbReference type="Gene3D" id="3.20.80.10">
    <property type="entry name" value="Regulatory factor, effector binding domain"/>
    <property type="match status" value="1"/>
</dbReference>
<evidence type="ECO:0000259" key="1">
    <source>
        <dbReference type="Pfam" id="PF06445"/>
    </source>
</evidence>
<reference evidence="2 3" key="1">
    <citation type="journal article" date="2023" name="Int. J. Syst. Evol. Microbiol.">
        <title>Ligilactobacillus ubinensis sp. nov., a novel species isolated from the wild ferment of a durian fruit (Durio zibethinus).</title>
        <authorList>
            <person name="Heng Y.C."/>
            <person name="Menon N."/>
            <person name="Chen B."/>
            <person name="Loo B.Z.L."/>
            <person name="Wong G.W.J."/>
            <person name="Lim A.C.H."/>
            <person name="Silvaraju S."/>
            <person name="Kittelmann S."/>
        </authorList>
    </citation>
    <scope>NUCLEOTIDE SEQUENCE [LARGE SCALE GENOMIC DNA]</scope>
    <source>
        <strain evidence="2 3">WILCCON 0076</strain>
    </source>
</reference>
<dbReference type="EMBL" id="JAIULA010000001">
    <property type="protein sequence ID" value="MCP0885726.1"/>
    <property type="molecule type" value="Genomic_DNA"/>
</dbReference>
<sequence length="87" mass="10176">MLGIALDNPQHVPAEKCRYDVCLITNENHFKNNNINQRRLRSGSYAVFKISHTEIAINEFYQKIGTIISDNQLKVTERPIIERYQKN</sequence>
<dbReference type="PANTHER" id="PTHR40055">
    <property type="entry name" value="TRANSCRIPTIONAL REGULATOR YGIV-RELATED"/>
    <property type="match status" value="1"/>
</dbReference>
<dbReference type="InterPro" id="IPR029442">
    <property type="entry name" value="GyrI-like"/>
</dbReference>
<dbReference type="InterPro" id="IPR050908">
    <property type="entry name" value="SmbC-like"/>
</dbReference>
<keyword evidence="3" id="KW-1185">Reference proteome</keyword>
<accession>A0A9X2FIT6</accession>
<name>A0A9X2FIT6_9LACO</name>
<organism evidence="2 3">
    <name type="scientific">Ligilactobacillus ubinensis</name>
    <dbReference type="NCBI Taxonomy" id="2876789"/>
    <lineage>
        <taxon>Bacteria</taxon>
        <taxon>Bacillati</taxon>
        <taxon>Bacillota</taxon>
        <taxon>Bacilli</taxon>
        <taxon>Lactobacillales</taxon>
        <taxon>Lactobacillaceae</taxon>
        <taxon>Ligilactobacillus</taxon>
    </lineage>
</organism>
<proteinExistence type="predicted"/>
<dbReference type="SUPFAM" id="SSF55136">
    <property type="entry name" value="Probable bacterial effector-binding domain"/>
    <property type="match status" value="1"/>
</dbReference>
<evidence type="ECO:0000313" key="2">
    <source>
        <dbReference type="EMBL" id="MCP0885726.1"/>
    </source>
</evidence>
<dbReference type="Proteomes" id="UP001139006">
    <property type="component" value="Unassembled WGS sequence"/>
</dbReference>
<gene>
    <name evidence="2" type="ORF">LB941_00070</name>
</gene>
<feature type="domain" description="GyrI-like small molecule binding" evidence="1">
    <location>
        <begin position="1"/>
        <end position="84"/>
    </location>
</feature>